<dbReference type="RefSeq" id="WP_188230443.1">
    <property type="nucleotide sequence ID" value="NZ_JACVXB010000004.1"/>
</dbReference>
<dbReference type="Proteomes" id="UP000600588">
    <property type="component" value="Unassembled WGS sequence"/>
</dbReference>
<proteinExistence type="predicted"/>
<dbReference type="AlphaFoldDB" id="A0A8J6QB61"/>
<accession>A0A8J6QB61</accession>
<evidence type="ECO:0000313" key="2">
    <source>
        <dbReference type="Proteomes" id="UP000600588"/>
    </source>
</evidence>
<reference evidence="1 2" key="1">
    <citation type="submission" date="2020-09" db="EMBL/GenBank/DDBJ databases">
        <title>TT11 complete genome.</title>
        <authorList>
            <person name="Wu Z."/>
        </authorList>
    </citation>
    <scope>NUCLEOTIDE SEQUENCE [LARGE SCALE GENOMIC DNA]</scope>
    <source>
        <strain evidence="1 2">TT11</strain>
    </source>
</reference>
<keyword evidence="2" id="KW-1185">Reference proteome</keyword>
<dbReference type="EMBL" id="JACVXB010000004">
    <property type="protein sequence ID" value="MBD0832656.1"/>
    <property type="molecule type" value="Genomic_DNA"/>
</dbReference>
<organism evidence="1 2">
    <name type="scientific">Aestuariibaculum sediminum</name>
    <dbReference type="NCBI Taxonomy" id="2770637"/>
    <lineage>
        <taxon>Bacteria</taxon>
        <taxon>Pseudomonadati</taxon>
        <taxon>Bacteroidota</taxon>
        <taxon>Flavobacteriia</taxon>
        <taxon>Flavobacteriales</taxon>
        <taxon>Flavobacteriaceae</taxon>
    </lineage>
</organism>
<protein>
    <submittedName>
        <fullName evidence="1">Uncharacterized protein</fullName>
    </submittedName>
</protein>
<name>A0A8J6QB61_9FLAO</name>
<comment type="caution">
    <text evidence="1">The sequence shown here is derived from an EMBL/GenBank/DDBJ whole genome shotgun (WGS) entry which is preliminary data.</text>
</comment>
<evidence type="ECO:0000313" key="1">
    <source>
        <dbReference type="EMBL" id="MBD0832656.1"/>
    </source>
</evidence>
<gene>
    <name evidence="1" type="ORF">ICJ83_10980</name>
</gene>
<sequence>MQQLKIHKALKIVALLLAIALLTPTINKFAHLFAHHHHDICKGEKTTHLHELNLDCDFYKYKVFHNYTFHFFKYNIFLIKEESIQIVSQYQFLSEYQRLQTALRGPPSLI</sequence>